<dbReference type="Gene3D" id="3.90.1170.50">
    <property type="entry name" value="Aldehyde oxidase/xanthine dehydrogenase, a/b hammerhead"/>
    <property type="match status" value="1"/>
</dbReference>
<dbReference type="OrthoDB" id="9767994at2"/>
<dbReference type="InterPro" id="IPR037165">
    <property type="entry name" value="AldOxase/xan_DH_Mopterin-bd_sf"/>
</dbReference>
<evidence type="ECO:0000313" key="3">
    <source>
        <dbReference type="EMBL" id="SES80715.1"/>
    </source>
</evidence>
<dbReference type="InterPro" id="IPR006311">
    <property type="entry name" value="TAT_signal"/>
</dbReference>
<keyword evidence="4" id="KW-1185">Reference proteome</keyword>
<keyword evidence="1" id="KW-0732">Signal</keyword>
<feature type="domain" description="Aldehyde oxidase/xanthine dehydrogenase a/b hammerhead" evidence="2">
    <location>
        <begin position="210"/>
        <end position="299"/>
    </location>
</feature>
<dbReference type="InterPro" id="IPR012368">
    <property type="entry name" value="OxRdtase_Mopterin-bd_su_IorB"/>
</dbReference>
<dbReference type="InterPro" id="IPR019546">
    <property type="entry name" value="TAT_signal_bac_arc"/>
</dbReference>
<dbReference type="SUPFAM" id="SSF56003">
    <property type="entry name" value="Molybdenum cofactor-binding domain"/>
    <property type="match status" value="2"/>
</dbReference>
<evidence type="ECO:0000256" key="1">
    <source>
        <dbReference type="ARBA" id="ARBA00022729"/>
    </source>
</evidence>
<dbReference type="PANTHER" id="PTHR47495">
    <property type="entry name" value="ALDEHYDE DEHYDROGENASE"/>
    <property type="match status" value="1"/>
</dbReference>
<protein>
    <submittedName>
        <fullName evidence="3">Isoquinoline 1-oxidoreductase, beta subunit</fullName>
    </submittedName>
</protein>
<dbReference type="PROSITE" id="PS51318">
    <property type="entry name" value="TAT"/>
    <property type="match status" value="1"/>
</dbReference>
<organism evidence="3 4">
    <name type="scientific">Thalassotalea agarivorans</name>
    <name type="common">Thalassomonas agarivorans</name>
    <dbReference type="NCBI Taxonomy" id="349064"/>
    <lineage>
        <taxon>Bacteria</taxon>
        <taxon>Pseudomonadati</taxon>
        <taxon>Pseudomonadota</taxon>
        <taxon>Gammaproteobacteria</taxon>
        <taxon>Alteromonadales</taxon>
        <taxon>Colwelliaceae</taxon>
        <taxon>Thalassotalea</taxon>
    </lineage>
</organism>
<dbReference type="SMART" id="SM01008">
    <property type="entry name" value="Ald_Xan_dh_C"/>
    <property type="match status" value="1"/>
</dbReference>
<dbReference type="PIRSF" id="PIRSF036389">
    <property type="entry name" value="IOR_B"/>
    <property type="match status" value="1"/>
</dbReference>
<dbReference type="Pfam" id="PF20256">
    <property type="entry name" value="MoCoBD_2"/>
    <property type="match status" value="2"/>
</dbReference>
<dbReference type="InterPro" id="IPR046867">
    <property type="entry name" value="AldOxase/xan_DH_MoCoBD2"/>
</dbReference>
<dbReference type="STRING" id="349064.SAMN05660429_00442"/>
<dbReference type="RefSeq" id="WP_093327327.1">
    <property type="nucleotide sequence ID" value="NZ_AP027363.1"/>
</dbReference>
<dbReference type="Pfam" id="PF02738">
    <property type="entry name" value="MoCoBD_1"/>
    <property type="match status" value="1"/>
</dbReference>
<sequence length="750" mass="80978">MKTIENVSRRSFLKRVGASSSALVLGVQLPSLGMLPKALAATNKSVFAPNVYVQVTEDNKVQVICHRSEMGQGIRTSIPMIVADEIEAEWQQIEVIQGLGDAKYGSQNTDGSRSIRDFYQPLREAGASARMMLEQAAAKVWKVSPTKVQAMNGKVYLAKSNKSLSYGELVPIAINQEIPEKSALVLKKKSQFKFIGKKDIPLVDGKDIAAGTTVFGFDVELPNMRYAVIARPPVLGASVKSLNAEKANGIAGVVDVIQLDALEEPAAFKPLGGVAVIATNTWAAMKGREALEIEWSESEHDVYNSPAYKEALKESCITANNVLRKKGDVEAALKAATKSHTADYFVPSLIHVPMEPPAATAHFHDGIMDIWACTQTPQSSQGTVAAITGLKPENVNVNVTLLGGGFGRKSKPDFVVEAAVLSKQLEVPVKVCWTREDEVKNGYYQAVSYQRMSAGFNNEDKVTAWHHQVTQPPISATFAKGSDIIGGESNLGLIDTPFDIANIQASVGKIKAHTRIGWLRSVNNINHAFAASSFADELAHEAKADSKDFLLSLIGQDRKIDLSKENASYGNYGETIEEYPIDTARHKACVEKVAAMSKWGQTLPAGHALGIAVHRSFCSYVACVVEVSTNKAGKVRLENIWMAADCGTVVNPERAVSQMEGAAIFGISLTYFGEITAENGAIVQGNFDDYPVARMSDVPPIHVEIIENDQPPGGVGEPGVPPIAPAICNAIFKATGERYRELPLKKYGII</sequence>
<proteinExistence type="predicted"/>
<evidence type="ECO:0000313" key="4">
    <source>
        <dbReference type="Proteomes" id="UP000199308"/>
    </source>
</evidence>
<dbReference type="PANTHER" id="PTHR47495:SF3">
    <property type="entry name" value="BLR6219 PROTEIN"/>
    <property type="match status" value="1"/>
</dbReference>
<evidence type="ECO:0000259" key="2">
    <source>
        <dbReference type="SMART" id="SM01008"/>
    </source>
</evidence>
<dbReference type="NCBIfam" id="TIGR01409">
    <property type="entry name" value="TAT_signal_seq"/>
    <property type="match status" value="1"/>
</dbReference>
<dbReference type="EMBL" id="FOHK01000002">
    <property type="protein sequence ID" value="SES80715.1"/>
    <property type="molecule type" value="Genomic_DNA"/>
</dbReference>
<name>A0A1H9ZHC0_THASX</name>
<dbReference type="AlphaFoldDB" id="A0A1H9ZHC0"/>
<accession>A0A1H9ZHC0</accession>
<reference evidence="3 4" key="1">
    <citation type="submission" date="2016-10" db="EMBL/GenBank/DDBJ databases">
        <authorList>
            <person name="de Groot N.N."/>
        </authorList>
    </citation>
    <scope>NUCLEOTIDE SEQUENCE [LARGE SCALE GENOMIC DNA]</scope>
    <source>
        <strain evidence="3 4">DSM 19706</strain>
    </source>
</reference>
<dbReference type="Proteomes" id="UP000199308">
    <property type="component" value="Unassembled WGS sequence"/>
</dbReference>
<dbReference type="GO" id="GO:0016491">
    <property type="term" value="F:oxidoreductase activity"/>
    <property type="evidence" value="ECO:0007669"/>
    <property type="project" value="InterPro"/>
</dbReference>
<dbReference type="InterPro" id="IPR052516">
    <property type="entry name" value="N-heterocyclic_Hydroxylase"/>
</dbReference>
<dbReference type="InterPro" id="IPR000674">
    <property type="entry name" value="Ald_Oxase/Xan_DH_a/b"/>
</dbReference>
<dbReference type="Gene3D" id="3.30.365.10">
    <property type="entry name" value="Aldehyde oxidase/xanthine dehydrogenase, molybdopterin binding domain"/>
    <property type="match status" value="4"/>
</dbReference>
<gene>
    <name evidence="3" type="ORF">SAMN05660429_00442</name>
</gene>
<dbReference type="InterPro" id="IPR008274">
    <property type="entry name" value="AldOxase/xan_DH_MoCoBD1"/>
</dbReference>